<sequence length="252" mass="27031">MLRFLLVLLLPITLGAAAPQQRRAPVVLAAASLQESLSAAADRWAAAGHRRPTLSFAASSALARQIAAGAPADLFLSADEPWMDALERRGLLSAGTRRPLLANRLVLIAPLASQLETSPRWRDLPALLGRGRLAMADPAGVPAGRYGKAALQRLGLWHAITPRIVAAENVRAALALVERGAAPFGIVYATDARASDRVQIVGIFPAASHPAIVYPIARLERSRSADAEAFRRFLLSDRGLAIFRRYGFTTPR</sequence>
<feature type="chain" id="PRO_5045932152" evidence="4">
    <location>
        <begin position="17"/>
        <end position="252"/>
    </location>
</feature>
<evidence type="ECO:0000313" key="5">
    <source>
        <dbReference type="EMBL" id="NIJ22846.1"/>
    </source>
</evidence>
<dbReference type="PANTHER" id="PTHR30632:SF17">
    <property type="entry name" value="MOLYBDATE-BINDING PROTEIN MODA"/>
    <property type="match status" value="1"/>
</dbReference>
<dbReference type="SUPFAM" id="SSF53850">
    <property type="entry name" value="Periplasmic binding protein-like II"/>
    <property type="match status" value="1"/>
</dbReference>
<proteinExistence type="inferred from homology"/>
<name>A0ABX0TX15_9SPHN</name>
<evidence type="ECO:0000256" key="3">
    <source>
        <dbReference type="ARBA" id="ARBA00022729"/>
    </source>
</evidence>
<dbReference type="InterPro" id="IPR050682">
    <property type="entry name" value="ModA/WtpA"/>
</dbReference>
<evidence type="ECO:0000256" key="1">
    <source>
        <dbReference type="ARBA" id="ARBA00009175"/>
    </source>
</evidence>
<dbReference type="Pfam" id="PF13531">
    <property type="entry name" value="SBP_bac_11"/>
    <property type="match status" value="1"/>
</dbReference>
<organism evidence="5 6">
    <name type="scientific">Sphingomonas japonica</name>
    <dbReference type="NCBI Taxonomy" id="511662"/>
    <lineage>
        <taxon>Bacteria</taxon>
        <taxon>Pseudomonadati</taxon>
        <taxon>Pseudomonadota</taxon>
        <taxon>Alphaproteobacteria</taxon>
        <taxon>Sphingomonadales</taxon>
        <taxon>Sphingomonadaceae</taxon>
        <taxon>Sphingomonas</taxon>
    </lineage>
</organism>
<keyword evidence="2" id="KW-0479">Metal-binding</keyword>
<dbReference type="EMBL" id="JAASQP010000001">
    <property type="protein sequence ID" value="NIJ22846.1"/>
    <property type="molecule type" value="Genomic_DNA"/>
</dbReference>
<comment type="caution">
    <text evidence="5">The sequence shown here is derived from an EMBL/GenBank/DDBJ whole genome shotgun (WGS) entry which is preliminary data.</text>
</comment>
<evidence type="ECO:0000256" key="4">
    <source>
        <dbReference type="SAM" id="SignalP"/>
    </source>
</evidence>
<keyword evidence="6" id="KW-1185">Reference proteome</keyword>
<gene>
    <name evidence="5" type="ORF">FHT01_000388</name>
</gene>
<dbReference type="PIRSF" id="PIRSF004846">
    <property type="entry name" value="ModA"/>
    <property type="match status" value="1"/>
</dbReference>
<accession>A0ABX0TX15</accession>
<dbReference type="InterPro" id="IPR005950">
    <property type="entry name" value="ModA"/>
</dbReference>
<dbReference type="RefSeq" id="WP_140048047.1">
    <property type="nucleotide sequence ID" value="NZ_BAAAEV010000001.1"/>
</dbReference>
<keyword evidence="3 4" id="KW-0732">Signal</keyword>
<evidence type="ECO:0000313" key="6">
    <source>
        <dbReference type="Proteomes" id="UP000788153"/>
    </source>
</evidence>
<dbReference type="NCBIfam" id="TIGR01256">
    <property type="entry name" value="modA"/>
    <property type="match status" value="1"/>
</dbReference>
<reference evidence="5 6" key="1">
    <citation type="submission" date="2020-03" db="EMBL/GenBank/DDBJ databases">
        <title>Genomic Encyclopedia of Type Strains, Phase IV (KMG-IV): sequencing the most valuable type-strain genomes for metagenomic binning, comparative biology and taxonomic classification.</title>
        <authorList>
            <person name="Goeker M."/>
        </authorList>
    </citation>
    <scope>NUCLEOTIDE SEQUENCE [LARGE SCALE GENOMIC DNA]</scope>
    <source>
        <strain evidence="5 6">DSM 22753</strain>
    </source>
</reference>
<evidence type="ECO:0000256" key="2">
    <source>
        <dbReference type="ARBA" id="ARBA00022723"/>
    </source>
</evidence>
<comment type="similarity">
    <text evidence="1">Belongs to the bacterial solute-binding protein ModA family.</text>
</comment>
<protein>
    <submittedName>
        <fullName evidence="5">Molybdate transport system substrate-binding protein</fullName>
    </submittedName>
</protein>
<dbReference type="Gene3D" id="3.40.190.10">
    <property type="entry name" value="Periplasmic binding protein-like II"/>
    <property type="match status" value="2"/>
</dbReference>
<feature type="signal peptide" evidence="4">
    <location>
        <begin position="1"/>
        <end position="16"/>
    </location>
</feature>
<dbReference type="PANTHER" id="PTHR30632">
    <property type="entry name" value="MOLYBDATE-BINDING PERIPLASMIC PROTEIN"/>
    <property type="match status" value="1"/>
</dbReference>
<dbReference type="Proteomes" id="UP000788153">
    <property type="component" value="Unassembled WGS sequence"/>
</dbReference>